<evidence type="ECO:0000259" key="2">
    <source>
        <dbReference type="Pfam" id="PF00089"/>
    </source>
</evidence>
<gene>
    <name evidence="3" type="ORF">DICVIV_07969</name>
</gene>
<keyword evidence="4" id="KW-1185">Reference proteome</keyword>
<dbReference type="Proteomes" id="UP000053766">
    <property type="component" value="Unassembled WGS sequence"/>
</dbReference>
<dbReference type="PROSITE" id="PS00135">
    <property type="entry name" value="TRYPSIN_SER"/>
    <property type="match status" value="1"/>
</dbReference>
<evidence type="ECO:0000313" key="4">
    <source>
        <dbReference type="Proteomes" id="UP000053766"/>
    </source>
</evidence>
<dbReference type="GO" id="GO:0004252">
    <property type="term" value="F:serine-type endopeptidase activity"/>
    <property type="evidence" value="ECO:0007669"/>
    <property type="project" value="InterPro"/>
</dbReference>
<evidence type="ECO:0000313" key="3">
    <source>
        <dbReference type="EMBL" id="KJH45968.1"/>
    </source>
</evidence>
<reference evidence="3 4" key="1">
    <citation type="submission" date="2013-11" db="EMBL/GenBank/DDBJ databases">
        <title>Draft genome of the bovine lungworm Dictyocaulus viviparus.</title>
        <authorList>
            <person name="Mitreva M."/>
        </authorList>
    </citation>
    <scope>NUCLEOTIDE SEQUENCE [LARGE SCALE GENOMIC DNA]</scope>
    <source>
        <strain evidence="3 4">HannoverDv2000</strain>
    </source>
</reference>
<dbReference type="AlphaFoldDB" id="A0A0D8XMV3"/>
<proteinExistence type="predicted"/>
<organism evidence="3 4">
    <name type="scientific">Dictyocaulus viviparus</name>
    <name type="common">Bovine lungworm</name>
    <dbReference type="NCBI Taxonomy" id="29172"/>
    <lineage>
        <taxon>Eukaryota</taxon>
        <taxon>Metazoa</taxon>
        <taxon>Ecdysozoa</taxon>
        <taxon>Nematoda</taxon>
        <taxon>Chromadorea</taxon>
        <taxon>Rhabditida</taxon>
        <taxon>Rhabditina</taxon>
        <taxon>Rhabditomorpha</taxon>
        <taxon>Strongyloidea</taxon>
        <taxon>Metastrongylidae</taxon>
        <taxon>Dictyocaulus</taxon>
    </lineage>
</organism>
<accession>A0A0D8XMV3</accession>
<evidence type="ECO:0000256" key="1">
    <source>
        <dbReference type="SAM" id="MobiDB-lite"/>
    </source>
</evidence>
<dbReference type="Gene3D" id="2.40.10.10">
    <property type="entry name" value="Trypsin-like serine proteases"/>
    <property type="match status" value="1"/>
</dbReference>
<dbReference type="EMBL" id="KN716376">
    <property type="protein sequence ID" value="KJH45968.1"/>
    <property type="molecule type" value="Genomic_DNA"/>
</dbReference>
<dbReference type="InterPro" id="IPR033116">
    <property type="entry name" value="TRYPSIN_SER"/>
</dbReference>
<dbReference type="InterPro" id="IPR001254">
    <property type="entry name" value="Trypsin_dom"/>
</dbReference>
<dbReference type="GO" id="GO:0006508">
    <property type="term" value="P:proteolysis"/>
    <property type="evidence" value="ECO:0007669"/>
    <property type="project" value="InterPro"/>
</dbReference>
<dbReference type="SUPFAM" id="SSF50494">
    <property type="entry name" value="Trypsin-like serine proteases"/>
    <property type="match status" value="1"/>
</dbReference>
<protein>
    <recommendedName>
        <fullName evidence="2">Peptidase S1 domain-containing protein</fullName>
    </recommendedName>
</protein>
<dbReference type="InterPro" id="IPR043504">
    <property type="entry name" value="Peptidase_S1_PA_chymotrypsin"/>
</dbReference>
<feature type="region of interest" description="Disordered" evidence="1">
    <location>
        <begin position="66"/>
        <end position="85"/>
    </location>
</feature>
<name>A0A0D8XMV3_DICVI</name>
<dbReference type="OrthoDB" id="7754674at2759"/>
<dbReference type="InterPro" id="IPR009003">
    <property type="entry name" value="Peptidase_S1_PA"/>
</dbReference>
<sequence>MLHITEFTLAPTQLCCGSFGQGTAQGDSGGPLMVKSANGRWYQIGITSYGINIGPGYYDQNQAPVAPSSHEMFDNSGKQSCKKQY</sequence>
<reference evidence="4" key="2">
    <citation type="journal article" date="2016" name="Sci. Rep.">
        <title>Dictyocaulus viviparus genome, variome and transcriptome elucidate lungworm biology and support future intervention.</title>
        <authorList>
            <person name="McNulty S.N."/>
            <person name="Strube C."/>
            <person name="Rosa B.A."/>
            <person name="Martin J.C."/>
            <person name="Tyagi R."/>
            <person name="Choi Y.J."/>
            <person name="Wang Q."/>
            <person name="Hallsworth Pepin K."/>
            <person name="Zhang X."/>
            <person name="Ozersky P."/>
            <person name="Wilson R.K."/>
            <person name="Sternberg P.W."/>
            <person name="Gasser R.B."/>
            <person name="Mitreva M."/>
        </authorList>
    </citation>
    <scope>NUCLEOTIDE SEQUENCE [LARGE SCALE GENOMIC DNA]</scope>
    <source>
        <strain evidence="4">HannoverDv2000</strain>
    </source>
</reference>
<dbReference type="Pfam" id="PF00089">
    <property type="entry name" value="Trypsin"/>
    <property type="match status" value="1"/>
</dbReference>
<feature type="domain" description="Peptidase S1" evidence="2">
    <location>
        <begin position="9"/>
        <end position="56"/>
    </location>
</feature>